<dbReference type="Proteomes" id="UP000546252">
    <property type="component" value="Unassembled WGS sequence"/>
</dbReference>
<dbReference type="GO" id="GO:0016787">
    <property type="term" value="F:hydrolase activity"/>
    <property type="evidence" value="ECO:0007669"/>
    <property type="project" value="UniProtKB-KW"/>
</dbReference>
<accession>A0A839FHM5</accession>
<dbReference type="Gene3D" id="3.30.2010.10">
    <property type="entry name" value="Metalloproteases ('zincins'), catalytic domain"/>
    <property type="match status" value="1"/>
</dbReference>
<name>A0A839FHM5_9MICC</name>
<dbReference type="InterPro" id="IPR053136">
    <property type="entry name" value="UTP_pyrophosphatase-like"/>
</dbReference>
<comment type="caution">
    <text evidence="2">The sequence shown here is derived from an EMBL/GenBank/DDBJ whole genome shotgun (WGS) entry which is preliminary data.</text>
</comment>
<evidence type="ECO:0000313" key="3">
    <source>
        <dbReference type="Proteomes" id="UP000546252"/>
    </source>
</evidence>
<keyword evidence="2" id="KW-0378">Hydrolase</keyword>
<gene>
    <name evidence="2" type="ORF">HNR24_001201</name>
</gene>
<organism evidence="2 3">
    <name type="scientific">Nesterenkonia jeotgali</name>
    <dbReference type="NCBI Taxonomy" id="317018"/>
    <lineage>
        <taxon>Bacteria</taxon>
        <taxon>Bacillati</taxon>
        <taxon>Actinomycetota</taxon>
        <taxon>Actinomycetes</taxon>
        <taxon>Micrococcales</taxon>
        <taxon>Micrococcaceae</taxon>
        <taxon>Nesterenkonia</taxon>
    </lineage>
</organism>
<dbReference type="AlphaFoldDB" id="A0A839FHM5"/>
<dbReference type="InterPro" id="IPR002725">
    <property type="entry name" value="YgjP-like_metallopeptidase"/>
</dbReference>
<evidence type="ECO:0000313" key="2">
    <source>
        <dbReference type="EMBL" id="MBA8921268.1"/>
    </source>
</evidence>
<dbReference type="Pfam" id="PF01863">
    <property type="entry name" value="YgjP-like"/>
    <property type="match status" value="1"/>
</dbReference>
<sequence length="214" mass="25661">MGRVRVAAPRRFDDDQVRIAIGQRLSWIKRQQKELKATPRQSEREMLTGESHYVWGRRKRLKLVERPGRTHIEIQGDRLVLFVAASVTQDKRREALSRWYREQLRQELPTLIAEWEQTLDAVVPKWSIRRMKTKWGSCNRETHHLWFNAELAKKHPDCLEYIVVHEMLHYFERSHGERFTSLLVSVMPDWSQRREELNRAPLAEELWKEGRTDA</sequence>
<dbReference type="PANTHER" id="PTHR30399:SF1">
    <property type="entry name" value="UTP PYROPHOSPHATASE"/>
    <property type="match status" value="1"/>
</dbReference>
<protein>
    <submittedName>
        <fullName evidence="2">Putative metal-dependent hydrolase</fullName>
    </submittedName>
</protein>
<proteinExistence type="predicted"/>
<reference evidence="2 3" key="1">
    <citation type="submission" date="2020-08" db="EMBL/GenBank/DDBJ databases">
        <title>Sequencing the genomes of 1000 actinobacteria strains.</title>
        <authorList>
            <person name="Klenk H.-P."/>
        </authorList>
    </citation>
    <scope>NUCLEOTIDE SEQUENCE [LARGE SCALE GENOMIC DNA]</scope>
    <source>
        <strain evidence="2 3">DSM 19081</strain>
    </source>
</reference>
<dbReference type="EMBL" id="JACJIH010000001">
    <property type="protein sequence ID" value="MBA8921268.1"/>
    <property type="molecule type" value="Genomic_DNA"/>
</dbReference>
<feature type="domain" description="YgjP-like metallopeptidase" evidence="1">
    <location>
        <begin position="2"/>
        <end position="199"/>
    </location>
</feature>
<evidence type="ECO:0000259" key="1">
    <source>
        <dbReference type="Pfam" id="PF01863"/>
    </source>
</evidence>
<dbReference type="PANTHER" id="PTHR30399">
    <property type="entry name" value="UNCHARACTERIZED PROTEIN YGJP"/>
    <property type="match status" value="1"/>
</dbReference>
<dbReference type="CDD" id="cd07344">
    <property type="entry name" value="M48_yhfN_like"/>
    <property type="match status" value="1"/>
</dbReference>